<sequence>MKYFNVILKNGEKGRLACEDKTNLILKYFNGDEDLFRSRVKAITWTDKSLIYSENVDTGSVSKEKIDINSQLMDWGTNHYSG</sequence>
<evidence type="ECO:0000313" key="1">
    <source>
        <dbReference type="EMBL" id="QCK16655.1"/>
    </source>
</evidence>
<dbReference type="EMBL" id="CP028923">
    <property type="protein sequence ID" value="QCK16655.1"/>
    <property type="molecule type" value="Genomic_DNA"/>
</dbReference>
<keyword evidence="2" id="KW-1185">Reference proteome</keyword>
<dbReference type="RefSeq" id="WP_137092246.1">
    <property type="nucleotide sequence ID" value="NZ_CP028923.1"/>
</dbReference>
<dbReference type="KEGG" id="fpf:DCC35_18920"/>
<dbReference type="AlphaFoldDB" id="A0A4D7K148"/>
<name>A0A4D7K148_9BACT</name>
<reference evidence="1 2" key="1">
    <citation type="submission" date="2018-04" db="EMBL/GenBank/DDBJ databases">
        <title>Complete genome uncultured novel isolate.</title>
        <authorList>
            <person name="Merlino G."/>
        </authorList>
    </citation>
    <scope>NUCLEOTIDE SEQUENCE [LARGE SCALE GENOMIC DNA]</scope>
    <source>
        <strain evidence="2">R1DC9</strain>
    </source>
</reference>
<protein>
    <submittedName>
        <fullName evidence="1">Uncharacterized protein</fullName>
    </submittedName>
</protein>
<gene>
    <name evidence="1" type="ORF">DCC35_18920</name>
</gene>
<evidence type="ECO:0000313" key="2">
    <source>
        <dbReference type="Proteomes" id="UP000298616"/>
    </source>
</evidence>
<accession>A0A4D7K148</accession>
<proteinExistence type="predicted"/>
<dbReference type="Proteomes" id="UP000298616">
    <property type="component" value="Chromosome"/>
</dbReference>
<organism evidence="1 2">
    <name type="scientific">Mangrovivirga cuniculi</name>
    <dbReference type="NCBI Taxonomy" id="2715131"/>
    <lineage>
        <taxon>Bacteria</taxon>
        <taxon>Pseudomonadati</taxon>
        <taxon>Bacteroidota</taxon>
        <taxon>Cytophagia</taxon>
        <taxon>Cytophagales</taxon>
        <taxon>Mangrovivirgaceae</taxon>
        <taxon>Mangrovivirga</taxon>
    </lineage>
</organism>